<keyword evidence="2" id="KW-0560">Oxidoreductase</keyword>
<dbReference type="PANTHER" id="PTHR22604">
    <property type="entry name" value="OXIDOREDUCTASES"/>
    <property type="match status" value="1"/>
</dbReference>
<dbReference type="SUPFAM" id="SSF51735">
    <property type="entry name" value="NAD(P)-binding Rossmann-fold domains"/>
    <property type="match status" value="1"/>
</dbReference>
<evidence type="ECO:0000259" key="6">
    <source>
        <dbReference type="Pfam" id="PF01408"/>
    </source>
</evidence>
<evidence type="ECO:0000256" key="5">
    <source>
        <dbReference type="ARBA" id="ARBA00049233"/>
    </source>
</evidence>
<accession>A0ABR0JW14</accession>
<keyword evidence="9" id="KW-1185">Reference proteome</keyword>
<organism evidence="8 9">
    <name type="scientific">Lithohypha guttulata</name>
    <dbReference type="NCBI Taxonomy" id="1690604"/>
    <lineage>
        <taxon>Eukaryota</taxon>
        <taxon>Fungi</taxon>
        <taxon>Dikarya</taxon>
        <taxon>Ascomycota</taxon>
        <taxon>Pezizomycotina</taxon>
        <taxon>Eurotiomycetes</taxon>
        <taxon>Chaetothyriomycetidae</taxon>
        <taxon>Chaetothyriales</taxon>
        <taxon>Trichomeriaceae</taxon>
        <taxon>Lithohypha</taxon>
    </lineage>
</organism>
<dbReference type="InterPro" id="IPR055170">
    <property type="entry name" value="GFO_IDH_MocA-like_dom"/>
</dbReference>
<dbReference type="Pfam" id="PF22725">
    <property type="entry name" value="GFO_IDH_MocA_C3"/>
    <property type="match status" value="1"/>
</dbReference>
<dbReference type="Gene3D" id="3.30.360.10">
    <property type="entry name" value="Dihydrodipicolinate Reductase, domain 2"/>
    <property type="match status" value="1"/>
</dbReference>
<evidence type="ECO:0000256" key="3">
    <source>
        <dbReference type="ARBA" id="ARBA00038984"/>
    </source>
</evidence>
<dbReference type="PANTHER" id="PTHR22604:SF105">
    <property type="entry name" value="TRANS-1,2-DIHYDROBENZENE-1,2-DIOL DEHYDROGENASE"/>
    <property type="match status" value="1"/>
</dbReference>
<comment type="caution">
    <text evidence="8">The sequence shown here is derived from an EMBL/GenBank/DDBJ whole genome shotgun (WGS) entry which is preliminary data.</text>
</comment>
<sequence length="373" mass="41083">MSDRKVCRWAALSLSNIASVFFPDLLGREQSSFEHKLVAVSSTKSQDAVKPWLNTQSVPNAESITIFSSWEQMLEKGDFDIVYISSPHSLHFQHVMKALSCNRSVLVEKPATMNAAQYEHCIDLATEKKLVLMEAMWTRYLPATQFLTNTLLPKVGPVRRVFADFSFPIVSPEMSHDSRFLDKGAGAGSLLDQGCYALTWADLALNSQAVGETKVLHSSSMSVPGVPGEVDDINTIILGQASATGIVTTSMTLPGSSQVPFYKRLQAKKQAPSVRIETEKATIAIPFPPIRPEEIQVTWYGSAETKDGLEVDEVFKKPIDGWGIWYQADVIASSVMGGHSEIIGADESLRILRWMDAARSLAGIRYPKELDSV</sequence>
<dbReference type="EMBL" id="JAVRRG010000266">
    <property type="protein sequence ID" value="KAK5074639.1"/>
    <property type="molecule type" value="Genomic_DNA"/>
</dbReference>
<dbReference type="Pfam" id="PF01408">
    <property type="entry name" value="GFO_IDH_MocA"/>
    <property type="match status" value="1"/>
</dbReference>
<evidence type="ECO:0000256" key="4">
    <source>
        <dbReference type="ARBA" id="ARBA00042988"/>
    </source>
</evidence>
<dbReference type="InterPro" id="IPR000683">
    <property type="entry name" value="Gfo/Idh/MocA-like_OxRdtase_N"/>
</dbReference>
<evidence type="ECO:0000256" key="2">
    <source>
        <dbReference type="ARBA" id="ARBA00023002"/>
    </source>
</evidence>
<dbReference type="Gene3D" id="3.40.50.720">
    <property type="entry name" value="NAD(P)-binding Rossmann-like Domain"/>
    <property type="match status" value="1"/>
</dbReference>
<gene>
    <name evidence="8" type="ORF">LTR24_010043</name>
</gene>
<dbReference type="InterPro" id="IPR036291">
    <property type="entry name" value="NAD(P)-bd_dom_sf"/>
</dbReference>
<dbReference type="Proteomes" id="UP001345013">
    <property type="component" value="Unassembled WGS sequence"/>
</dbReference>
<comment type="similarity">
    <text evidence="1">Belongs to the Gfo/Idh/MocA family.</text>
</comment>
<evidence type="ECO:0000259" key="7">
    <source>
        <dbReference type="Pfam" id="PF22725"/>
    </source>
</evidence>
<comment type="catalytic activity">
    <reaction evidence="5">
        <text>D-xylose + NADP(+) = D-xylono-1,5-lactone + NADPH + H(+)</text>
        <dbReference type="Rhea" id="RHEA:22000"/>
        <dbReference type="ChEBI" id="CHEBI:15378"/>
        <dbReference type="ChEBI" id="CHEBI:15867"/>
        <dbReference type="ChEBI" id="CHEBI:53455"/>
        <dbReference type="ChEBI" id="CHEBI:57783"/>
        <dbReference type="ChEBI" id="CHEBI:58349"/>
        <dbReference type="EC" id="1.1.1.179"/>
    </reaction>
</comment>
<evidence type="ECO:0000313" key="9">
    <source>
        <dbReference type="Proteomes" id="UP001345013"/>
    </source>
</evidence>
<proteinExistence type="inferred from homology"/>
<dbReference type="EC" id="1.1.1.179" evidence="3"/>
<feature type="domain" description="Gfo/Idh/MocA-like oxidoreductase N-terminal" evidence="6">
    <location>
        <begin position="36"/>
        <end position="134"/>
    </location>
</feature>
<dbReference type="InterPro" id="IPR050984">
    <property type="entry name" value="Gfo/Idh/MocA_domain"/>
</dbReference>
<evidence type="ECO:0000256" key="1">
    <source>
        <dbReference type="ARBA" id="ARBA00010928"/>
    </source>
</evidence>
<dbReference type="SUPFAM" id="SSF55347">
    <property type="entry name" value="Glyceraldehyde-3-phosphate dehydrogenase-like, C-terminal domain"/>
    <property type="match status" value="1"/>
</dbReference>
<name>A0ABR0JW14_9EURO</name>
<evidence type="ECO:0000313" key="8">
    <source>
        <dbReference type="EMBL" id="KAK5074639.1"/>
    </source>
</evidence>
<reference evidence="8 9" key="1">
    <citation type="submission" date="2023-08" db="EMBL/GenBank/DDBJ databases">
        <title>Black Yeasts Isolated from many extreme environments.</title>
        <authorList>
            <person name="Coleine C."/>
            <person name="Stajich J.E."/>
            <person name="Selbmann L."/>
        </authorList>
    </citation>
    <scope>NUCLEOTIDE SEQUENCE [LARGE SCALE GENOMIC DNA]</scope>
    <source>
        <strain evidence="8 9">CCFEE 5885</strain>
    </source>
</reference>
<protein>
    <recommendedName>
        <fullName evidence="3">D-xylose 1-dehydrogenase (NADP(+), D-xylono-1,5-lactone-forming)</fullName>
        <ecNumber evidence="3">1.1.1.179</ecNumber>
    </recommendedName>
    <alternativeName>
        <fullName evidence="4">D-xylose-NADP dehydrogenase</fullName>
    </alternativeName>
</protein>
<feature type="domain" description="GFO/IDH/MocA-like oxidoreductase" evidence="7">
    <location>
        <begin position="155"/>
        <end position="257"/>
    </location>
</feature>